<dbReference type="SUPFAM" id="SSF111369">
    <property type="entry name" value="HlyD-like secretion proteins"/>
    <property type="match status" value="1"/>
</dbReference>
<dbReference type="FunFam" id="2.40.30.170:FF:000010">
    <property type="entry name" value="Efflux RND transporter periplasmic adaptor subunit"/>
    <property type="match status" value="1"/>
</dbReference>
<dbReference type="PANTHER" id="PTHR30097">
    <property type="entry name" value="CATION EFFLUX SYSTEM PROTEIN CUSB"/>
    <property type="match status" value="1"/>
</dbReference>
<dbReference type="GO" id="GO:0016020">
    <property type="term" value="C:membrane"/>
    <property type="evidence" value="ECO:0007669"/>
    <property type="project" value="InterPro"/>
</dbReference>
<evidence type="ECO:0000256" key="1">
    <source>
        <dbReference type="ARBA" id="ARBA00009477"/>
    </source>
</evidence>
<keyword evidence="2" id="KW-0813">Transport</keyword>
<dbReference type="Gene3D" id="2.40.30.170">
    <property type="match status" value="1"/>
</dbReference>
<comment type="similarity">
    <text evidence="1">Belongs to the membrane fusion protein (MFP) (TC 8.A.1) family.</text>
</comment>
<name>A0A6N8J8D5_9BACT</name>
<keyword evidence="5" id="KW-1185">Reference proteome</keyword>
<dbReference type="InterPro" id="IPR051909">
    <property type="entry name" value="MFP_Cation_Efflux"/>
</dbReference>
<comment type="caution">
    <text evidence="4">The sequence shown here is derived from an EMBL/GenBank/DDBJ whole genome shotgun (WGS) entry which is preliminary data.</text>
</comment>
<dbReference type="PROSITE" id="PS51257">
    <property type="entry name" value="PROKAR_LIPOPROTEIN"/>
    <property type="match status" value="1"/>
</dbReference>
<proteinExistence type="inferred from homology"/>
<reference evidence="4 5" key="1">
    <citation type="submission" date="2019-12" db="EMBL/GenBank/DDBJ databases">
        <title>The draft genomic sequence of strain Chitinophaga oryziterrae JCM 16595.</title>
        <authorList>
            <person name="Zhang X."/>
        </authorList>
    </citation>
    <scope>NUCLEOTIDE SEQUENCE [LARGE SCALE GENOMIC DNA]</scope>
    <source>
        <strain evidence="4 5">JCM 16595</strain>
    </source>
</reference>
<dbReference type="OrthoDB" id="9814657at2"/>
<dbReference type="RefSeq" id="WP_157299015.1">
    <property type="nucleotide sequence ID" value="NZ_BAAAZB010000005.1"/>
</dbReference>
<evidence type="ECO:0000259" key="3">
    <source>
        <dbReference type="Pfam" id="PF25954"/>
    </source>
</evidence>
<dbReference type="Pfam" id="PF25954">
    <property type="entry name" value="Beta-barrel_RND_2"/>
    <property type="match status" value="1"/>
</dbReference>
<dbReference type="GO" id="GO:0015679">
    <property type="term" value="P:plasma membrane copper ion transport"/>
    <property type="evidence" value="ECO:0007669"/>
    <property type="project" value="TreeGrafter"/>
</dbReference>
<accession>A0A6N8J8D5</accession>
<dbReference type="GO" id="GO:0030313">
    <property type="term" value="C:cell envelope"/>
    <property type="evidence" value="ECO:0007669"/>
    <property type="project" value="TreeGrafter"/>
</dbReference>
<dbReference type="PANTHER" id="PTHR30097:SF4">
    <property type="entry name" value="SLR6042 PROTEIN"/>
    <property type="match status" value="1"/>
</dbReference>
<dbReference type="NCBIfam" id="TIGR01730">
    <property type="entry name" value="RND_mfp"/>
    <property type="match status" value="1"/>
</dbReference>
<dbReference type="GO" id="GO:0060003">
    <property type="term" value="P:copper ion export"/>
    <property type="evidence" value="ECO:0007669"/>
    <property type="project" value="TreeGrafter"/>
</dbReference>
<gene>
    <name evidence="4" type="ORF">GO495_07295</name>
</gene>
<dbReference type="InterPro" id="IPR058792">
    <property type="entry name" value="Beta-barrel_RND_2"/>
</dbReference>
<dbReference type="InterPro" id="IPR006143">
    <property type="entry name" value="RND_pump_MFP"/>
</dbReference>
<evidence type="ECO:0000313" key="4">
    <source>
        <dbReference type="EMBL" id="MVT40382.1"/>
    </source>
</evidence>
<dbReference type="GO" id="GO:0022857">
    <property type="term" value="F:transmembrane transporter activity"/>
    <property type="evidence" value="ECO:0007669"/>
    <property type="project" value="InterPro"/>
</dbReference>
<sequence length="379" mass="42444">MKRLIYSSLFFIITACGSKTPKAEAPHEEGASSIVELTSAQYTNAGITTGKIGLKQISSNIKANGKLDVPPQSLITIAAPFGAFIKNTELLQGSLIKKGEVVATLQHPDLIQLQQDYLENKSQEEYLQADYERETSLAKENVNAKKVYEQSKANYFSLMAKINGLKEKLKLLNIDMKALDAGKIQSIISLYSPITGYVTEVNTNVGAFVNPSDKLFEIVNTEHLHAELTVFERDLPKLKEGQRVRFTLANESKQRTAKVHLIGRQISDERTVQVHCHLDNEDKQLLPGMYLTAWIETGNAMVDALPDEAIVQFEDKPYIFIEKGQYQYEMIAVEKGSSELGFTEIMLPQGFDKLNTKVVLKGAYALYSKMKNSEEEEEH</sequence>
<protein>
    <submittedName>
        <fullName evidence="4">Efflux RND transporter periplasmic adaptor subunit</fullName>
    </submittedName>
</protein>
<evidence type="ECO:0000256" key="2">
    <source>
        <dbReference type="ARBA" id="ARBA00022448"/>
    </source>
</evidence>
<evidence type="ECO:0000313" key="5">
    <source>
        <dbReference type="Proteomes" id="UP000468388"/>
    </source>
</evidence>
<dbReference type="AlphaFoldDB" id="A0A6N8J8D5"/>
<dbReference type="Proteomes" id="UP000468388">
    <property type="component" value="Unassembled WGS sequence"/>
</dbReference>
<organism evidence="4 5">
    <name type="scientific">Chitinophaga oryziterrae</name>
    <dbReference type="NCBI Taxonomy" id="1031224"/>
    <lineage>
        <taxon>Bacteria</taxon>
        <taxon>Pseudomonadati</taxon>
        <taxon>Bacteroidota</taxon>
        <taxon>Chitinophagia</taxon>
        <taxon>Chitinophagales</taxon>
        <taxon>Chitinophagaceae</taxon>
        <taxon>Chitinophaga</taxon>
    </lineage>
</organism>
<dbReference type="EMBL" id="WRXO01000001">
    <property type="protein sequence ID" value="MVT40382.1"/>
    <property type="molecule type" value="Genomic_DNA"/>
</dbReference>
<feature type="domain" description="CusB-like beta-barrel" evidence="3">
    <location>
        <begin position="227"/>
        <end position="295"/>
    </location>
</feature>